<proteinExistence type="inferred from homology"/>
<protein>
    <submittedName>
        <fullName evidence="2">P1 family peptidase</fullName>
    </submittedName>
</protein>
<accession>A0ABW0ZXN3</accession>
<keyword evidence="3" id="KW-1185">Reference proteome</keyword>
<evidence type="ECO:0000313" key="2">
    <source>
        <dbReference type="EMBL" id="MFC5747182.1"/>
    </source>
</evidence>
<organism evidence="2 3">
    <name type="scientific">Actinomadura rugatobispora</name>
    <dbReference type="NCBI Taxonomy" id="1994"/>
    <lineage>
        <taxon>Bacteria</taxon>
        <taxon>Bacillati</taxon>
        <taxon>Actinomycetota</taxon>
        <taxon>Actinomycetes</taxon>
        <taxon>Streptosporangiales</taxon>
        <taxon>Thermomonosporaceae</taxon>
        <taxon>Actinomadura</taxon>
    </lineage>
</organism>
<dbReference type="SUPFAM" id="SSF56266">
    <property type="entry name" value="DmpA/ArgJ-like"/>
    <property type="match status" value="1"/>
</dbReference>
<dbReference type="PANTHER" id="PTHR36512:SF3">
    <property type="entry name" value="BLR5678 PROTEIN"/>
    <property type="match status" value="1"/>
</dbReference>
<dbReference type="EMBL" id="JBHSON010000020">
    <property type="protein sequence ID" value="MFC5747182.1"/>
    <property type="molecule type" value="Genomic_DNA"/>
</dbReference>
<dbReference type="RefSeq" id="WP_378282800.1">
    <property type="nucleotide sequence ID" value="NZ_JBHSON010000020.1"/>
</dbReference>
<gene>
    <name evidence="2" type="ORF">ACFPZN_16260</name>
</gene>
<dbReference type="CDD" id="cd02252">
    <property type="entry name" value="nylC_like"/>
    <property type="match status" value="1"/>
</dbReference>
<dbReference type="InterPro" id="IPR016117">
    <property type="entry name" value="ArgJ-like_dom_sf"/>
</dbReference>
<comment type="similarity">
    <text evidence="1">Belongs to the peptidase S58 family.</text>
</comment>
<dbReference type="PANTHER" id="PTHR36512">
    <property type="entry name" value="D-AMINOPEPTIDASE"/>
    <property type="match status" value="1"/>
</dbReference>
<name>A0ABW0ZXN3_9ACTN</name>
<dbReference type="Proteomes" id="UP001596074">
    <property type="component" value="Unassembled WGS sequence"/>
</dbReference>
<dbReference type="InterPro" id="IPR005321">
    <property type="entry name" value="Peptidase_S58_DmpA"/>
</dbReference>
<dbReference type="Gene3D" id="3.60.70.12">
    <property type="entry name" value="L-amino peptidase D-ALA esterase/amidase"/>
    <property type="match status" value="1"/>
</dbReference>
<evidence type="ECO:0000313" key="3">
    <source>
        <dbReference type="Proteomes" id="UP001596074"/>
    </source>
</evidence>
<sequence length="349" mass="35062">MPTTKGTEGGEVAMPRTGPADSLVDVAGVRVGQVQRRGDGWRTGVTVVLFPPDGAVAGVEVSGGAPCTHETDLLDPRNLVERVHAISLSGGSVFGLAATAGVTGWLADHGHGLVAGPDRTERIPLVPGASIFDLGRGGRFRAAPDAAMGARACEEATDGPVAQGSVGAGTGAVAGGLAGGVGTASAITPAGFTVAALAVVNASGSPVDPGTGELYGARYGLPGAFAGLRRPRSAEPAAVTTGYRRVPRSTTLAVLATDARLDRGRCGRLATAAHDGMARTLRPVHTLTDGDAAFAASLGEREPDFAAFQDLLAVAGDVFVRAALGGLLRAEGWPGVPSYRDAYPSAFPE</sequence>
<dbReference type="Pfam" id="PF03576">
    <property type="entry name" value="Peptidase_S58"/>
    <property type="match status" value="1"/>
</dbReference>
<reference evidence="3" key="1">
    <citation type="journal article" date="2019" name="Int. J. Syst. Evol. Microbiol.">
        <title>The Global Catalogue of Microorganisms (GCM) 10K type strain sequencing project: providing services to taxonomists for standard genome sequencing and annotation.</title>
        <authorList>
            <consortium name="The Broad Institute Genomics Platform"/>
            <consortium name="The Broad Institute Genome Sequencing Center for Infectious Disease"/>
            <person name="Wu L."/>
            <person name="Ma J."/>
        </authorList>
    </citation>
    <scope>NUCLEOTIDE SEQUENCE [LARGE SCALE GENOMIC DNA]</scope>
    <source>
        <strain evidence="3">KCTC 42087</strain>
    </source>
</reference>
<evidence type="ECO:0000256" key="1">
    <source>
        <dbReference type="ARBA" id="ARBA00007068"/>
    </source>
</evidence>
<comment type="caution">
    <text evidence="2">The sequence shown here is derived from an EMBL/GenBank/DDBJ whole genome shotgun (WGS) entry which is preliminary data.</text>
</comment>